<dbReference type="Pfam" id="PF05485">
    <property type="entry name" value="THAP"/>
    <property type="match status" value="1"/>
</dbReference>
<feature type="chain" id="PRO_5043688078" description="THAP-type domain-containing protein" evidence="5">
    <location>
        <begin position="31"/>
        <end position="248"/>
    </location>
</feature>
<evidence type="ECO:0000313" key="7">
    <source>
        <dbReference type="EMBL" id="KAK9743511.1"/>
    </source>
</evidence>
<dbReference type="GO" id="GO:0008270">
    <property type="term" value="F:zinc ion binding"/>
    <property type="evidence" value="ECO:0007669"/>
    <property type="project" value="UniProtKB-KW"/>
</dbReference>
<sequence>MYPIVGRWTKNVMLFHWMMMMSCSRNGVASLNAKTYYIVCDEHFSEDAKFVAYHNQSNLKKTAVPSLFLPDSLEVEPGCSKRSASPLYSEEPKIVKGDTLQFEEETDGSLVEKPKIVKGDTLQFEEETDETCLTAIIQPGGDMPTQDSAPCGSRCKTPVDKLKSGDEYWQKHQEPNEINTINELWKKIAVEVNSLDLGPSKTGKTKPNEINTINELWKKIAVEVNSLDLGPSKTADQWKKLICGFGWA</sequence>
<evidence type="ECO:0000256" key="2">
    <source>
        <dbReference type="ARBA" id="ARBA00022771"/>
    </source>
</evidence>
<dbReference type="InterPro" id="IPR006612">
    <property type="entry name" value="THAP_Znf"/>
</dbReference>
<name>A0AAW1M2T4_POPJA</name>
<feature type="signal peptide" evidence="5">
    <location>
        <begin position="1"/>
        <end position="30"/>
    </location>
</feature>
<evidence type="ECO:0000256" key="1">
    <source>
        <dbReference type="ARBA" id="ARBA00022723"/>
    </source>
</evidence>
<accession>A0AAW1M2T4</accession>
<organism evidence="7 8">
    <name type="scientific">Popillia japonica</name>
    <name type="common">Japanese beetle</name>
    <dbReference type="NCBI Taxonomy" id="7064"/>
    <lineage>
        <taxon>Eukaryota</taxon>
        <taxon>Metazoa</taxon>
        <taxon>Ecdysozoa</taxon>
        <taxon>Arthropoda</taxon>
        <taxon>Hexapoda</taxon>
        <taxon>Insecta</taxon>
        <taxon>Pterygota</taxon>
        <taxon>Neoptera</taxon>
        <taxon>Endopterygota</taxon>
        <taxon>Coleoptera</taxon>
        <taxon>Polyphaga</taxon>
        <taxon>Scarabaeiformia</taxon>
        <taxon>Scarabaeidae</taxon>
        <taxon>Rutelinae</taxon>
        <taxon>Popillia</taxon>
    </lineage>
</organism>
<dbReference type="GO" id="GO:0003677">
    <property type="term" value="F:DNA binding"/>
    <property type="evidence" value="ECO:0007669"/>
    <property type="project" value="UniProtKB-KW"/>
</dbReference>
<keyword evidence="1" id="KW-0479">Metal-binding</keyword>
<protein>
    <recommendedName>
        <fullName evidence="6">THAP-type domain-containing protein</fullName>
    </recommendedName>
</protein>
<evidence type="ECO:0000256" key="4">
    <source>
        <dbReference type="ARBA" id="ARBA00023125"/>
    </source>
</evidence>
<dbReference type="AlphaFoldDB" id="A0AAW1M2T4"/>
<keyword evidence="8" id="KW-1185">Reference proteome</keyword>
<keyword evidence="3" id="KW-0862">Zinc</keyword>
<dbReference type="PROSITE" id="PS51257">
    <property type="entry name" value="PROKAR_LIPOPROTEIN"/>
    <property type="match status" value="1"/>
</dbReference>
<reference evidence="7 8" key="1">
    <citation type="journal article" date="2024" name="BMC Genomics">
        <title>De novo assembly and annotation of Popillia japonica's genome with initial clues to its potential as an invasive pest.</title>
        <authorList>
            <person name="Cucini C."/>
            <person name="Boschi S."/>
            <person name="Funari R."/>
            <person name="Cardaioli E."/>
            <person name="Iannotti N."/>
            <person name="Marturano G."/>
            <person name="Paoli F."/>
            <person name="Bruttini M."/>
            <person name="Carapelli A."/>
            <person name="Frati F."/>
            <person name="Nardi F."/>
        </authorList>
    </citation>
    <scope>NUCLEOTIDE SEQUENCE [LARGE SCALE GENOMIC DNA]</scope>
    <source>
        <strain evidence="7">DMR45628</strain>
    </source>
</reference>
<gene>
    <name evidence="7" type="ORF">QE152_g8475</name>
</gene>
<keyword evidence="2" id="KW-0863">Zinc-finger</keyword>
<evidence type="ECO:0000259" key="6">
    <source>
        <dbReference type="Pfam" id="PF05485"/>
    </source>
</evidence>
<comment type="caution">
    <text evidence="7">The sequence shown here is derived from an EMBL/GenBank/DDBJ whole genome shotgun (WGS) entry which is preliminary data.</text>
</comment>
<proteinExistence type="predicted"/>
<evidence type="ECO:0000256" key="3">
    <source>
        <dbReference type="ARBA" id="ARBA00022833"/>
    </source>
</evidence>
<evidence type="ECO:0000256" key="5">
    <source>
        <dbReference type="SAM" id="SignalP"/>
    </source>
</evidence>
<keyword evidence="5" id="KW-0732">Signal</keyword>
<dbReference type="Proteomes" id="UP001458880">
    <property type="component" value="Unassembled WGS sequence"/>
</dbReference>
<keyword evidence="4" id="KW-0238">DNA-binding</keyword>
<feature type="domain" description="THAP-type" evidence="6">
    <location>
        <begin position="21"/>
        <end position="68"/>
    </location>
</feature>
<dbReference type="EMBL" id="JASPKY010000068">
    <property type="protein sequence ID" value="KAK9743511.1"/>
    <property type="molecule type" value="Genomic_DNA"/>
</dbReference>
<evidence type="ECO:0000313" key="8">
    <source>
        <dbReference type="Proteomes" id="UP001458880"/>
    </source>
</evidence>